<feature type="region of interest" description="Disordered" evidence="1">
    <location>
        <begin position="156"/>
        <end position="184"/>
    </location>
</feature>
<feature type="compositionally biased region" description="Basic and acidic residues" evidence="1">
    <location>
        <begin position="1"/>
        <end position="11"/>
    </location>
</feature>
<feature type="region of interest" description="Disordered" evidence="1">
    <location>
        <begin position="1"/>
        <end position="23"/>
    </location>
</feature>
<organism evidence="2">
    <name type="scientific">freshwater metagenome</name>
    <dbReference type="NCBI Taxonomy" id="449393"/>
    <lineage>
        <taxon>unclassified sequences</taxon>
        <taxon>metagenomes</taxon>
        <taxon>ecological metagenomes</taxon>
    </lineage>
</organism>
<evidence type="ECO:0000256" key="1">
    <source>
        <dbReference type="SAM" id="MobiDB-lite"/>
    </source>
</evidence>
<dbReference type="EMBL" id="CAEZZJ010000081">
    <property type="protein sequence ID" value="CAB4760045.1"/>
    <property type="molecule type" value="Genomic_DNA"/>
</dbReference>
<name>A0A6J6ULC3_9ZZZZ</name>
<feature type="compositionally biased region" description="Polar residues" evidence="1">
    <location>
        <begin position="80"/>
        <end position="89"/>
    </location>
</feature>
<reference evidence="2" key="1">
    <citation type="submission" date="2020-05" db="EMBL/GenBank/DDBJ databases">
        <authorList>
            <person name="Chiriac C."/>
            <person name="Salcher M."/>
            <person name="Ghai R."/>
            <person name="Kavagutti S V."/>
        </authorList>
    </citation>
    <scope>NUCLEOTIDE SEQUENCE</scope>
</reference>
<protein>
    <submittedName>
        <fullName evidence="2">Unannotated protein</fullName>
    </submittedName>
</protein>
<proteinExistence type="predicted"/>
<evidence type="ECO:0000313" key="2">
    <source>
        <dbReference type="EMBL" id="CAB4760045.1"/>
    </source>
</evidence>
<accession>A0A6J6ULC3</accession>
<gene>
    <name evidence="2" type="ORF">UFOPK2852_00730</name>
</gene>
<dbReference type="AlphaFoldDB" id="A0A6J6ULC3"/>
<sequence>MASKKKPENNEPKISNIPMPISENPLVVDLPDGQKLILGKLTPGHVIEVATWRGTGRPDSRTNRLMLGMTDGSEPVAESGESQDSTTGDKSSRKIKLPFKVKVPTGALANSFKFVFTNVSKALARTRELKPIDTTAELNIDAWIESISKEAEAKSQAIAKKTNDPVKKKAVTKKAAKKSAPKRK</sequence>
<feature type="region of interest" description="Disordered" evidence="1">
    <location>
        <begin position="70"/>
        <end position="94"/>
    </location>
</feature>
<feature type="compositionally biased region" description="Basic residues" evidence="1">
    <location>
        <begin position="168"/>
        <end position="184"/>
    </location>
</feature>